<comment type="caution">
    <text evidence="1">The sequence shown here is derived from an EMBL/GenBank/DDBJ whole genome shotgun (WGS) entry which is preliminary data.</text>
</comment>
<reference evidence="1 2" key="1">
    <citation type="journal article" date="2019" name="Sci. Rep.">
        <title>Extended insight into the Mycobacterium chelonae-abscessus complex through whole genome sequencing of Mycobacterium salmoniphilum outbreak and Mycobacterium salmoniphilum-like strains.</title>
        <authorList>
            <person name="Behra P.R.K."/>
            <person name="Das S."/>
            <person name="Pettersson B.M.F."/>
            <person name="Shirreff L."/>
            <person name="DuCote T."/>
            <person name="Jacobsson K.G."/>
            <person name="Ennis D.G."/>
            <person name="Kirsebom L.A."/>
        </authorList>
    </citation>
    <scope>NUCLEOTIDE SEQUENCE [LARGE SCALE GENOMIC DNA]</scope>
    <source>
        <strain evidence="1 2">DE 4585</strain>
    </source>
</reference>
<organism evidence="1 2">
    <name type="scientific">Mycobacteroides salmoniphilum</name>
    <dbReference type="NCBI Taxonomy" id="404941"/>
    <lineage>
        <taxon>Bacteria</taxon>
        <taxon>Bacillati</taxon>
        <taxon>Actinomycetota</taxon>
        <taxon>Actinomycetes</taxon>
        <taxon>Mycobacteriales</taxon>
        <taxon>Mycobacteriaceae</taxon>
        <taxon>Mycobacteroides</taxon>
    </lineage>
</organism>
<dbReference type="RefSeq" id="WP_134069520.1">
    <property type="nucleotide sequence ID" value="NZ_PECH01000001.1"/>
</dbReference>
<proteinExistence type="predicted"/>
<gene>
    <name evidence="1" type="ORF">DE4585_00345</name>
</gene>
<evidence type="ECO:0000313" key="2">
    <source>
        <dbReference type="Proteomes" id="UP000295117"/>
    </source>
</evidence>
<evidence type="ECO:0000313" key="1">
    <source>
        <dbReference type="EMBL" id="TDZ87353.1"/>
    </source>
</evidence>
<dbReference type="Proteomes" id="UP000295117">
    <property type="component" value="Unassembled WGS sequence"/>
</dbReference>
<dbReference type="EMBL" id="PECH01000001">
    <property type="protein sequence ID" value="TDZ87353.1"/>
    <property type="molecule type" value="Genomic_DNA"/>
</dbReference>
<protein>
    <recommendedName>
        <fullName evidence="3">Helix-turn-helix domain protein</fullName>
    </recommendedName>
</protein>
<sequence>MTFSKLAWMEAVRLDTWLTIAQRLIIIHIGSCADKYGVNAWKSNADAAKELGVTVKTVKRARRDASVRGFWVVTKPGRTAGQGMGYTTVYRLTMPAFNGVTADPIKDETPDFDGDCGVPLKDNLTGTVESIDGDSGVHCGGLGNTPHSGIYSGIYSGESRAREEPLDVTAVPEPSDGLSPSDLLDQENIFDGELVEIDDDPEPQYGCDAHPLGHGKPCPACGIARHNYKRWEERNPDRIAARLLGAAQLFDTLTDPPPPTERVRRPCCPYCQDTDFIILSDGTPGSEPMWCNCDGTRRPATPDEIDAYNRRRTA</sequence>
<evidence type="ECO:0008006" key="3">
    <source>
        <dbReference type="Google" id="ProtNLM"/>
    </source>
</evidence>
<accession>A0A4R8S8Q1</accession>
<dbReference type="AlphaFoldDB" id="A0A4R8S8Q1"/>
<name>A0A4R8S8Q1_9MYCO</name>